<evidence type="ECO:0000313" key="4">
    <source>
        <dbReference type="EMBL" id="KRG55373.1"/>
    </source>
</evidence>
<dbReference type="SUPFAM" id="SSF55486">
    <property type="entry name" value="Metalloproteases ('zincins'), catalytic domain"/>
    <property type="match status" value="1"/>
</dbReference>
<organism evidence="4 5">
    <name type="scientific">Stenotrophomonas nitritireducens</name>
    <dbReference type="NCBI Taxonomy" id="83617"/>
    <lineage>
        <taxon>Bacteria</taxon>
        <taxon>Pseudomonadati</taxon>
        <taxon>Pseudomonadota</taxon>
        <taxon>Gammaproteobacteria</taxon>
        <taxon>Lysobacterales</taxon>
        <taxon>Lysobacteraceae</taxon>
        <taxon>Stenotrophomonas</taxon>
    </lineage>
</organism>
<feature type="domain" description="Lnb N-terminal periplasmic" evidence="2">
    <location>
        <begin position="238"/>
        <end position="407"/>
    </location>
</feature>
<reference evidence="4 5" key="1">
    <citation type="submission" date="2015-05" db="EMBL/GenBank/DDBJ databases">
        <title>Genome sequencing and analysis of members of genus Stenotrophomonas.</title>
        <authorList>
            <person name="Patil P.P."/>
            <person name="Midha S."/>
            <person name="Patil P.B."/>
        </authorList>
    </citation>
    <scope>NUCLEOTIDE SEQUENCE [LARGE SCALE GENOMIC DNA]</scope>
    <source>
        <strain evidence="4 5">DSM 12575</strain>
    </source>
</reference>
<feature type="domain" description="DUF7844" evidence="3">
    <location>
        <begin position="136"/>
        <end position="213"/>
    </location>
</feature>
<name>A0ABR5NH30_9GAMM</name>
<dbReference type="InterPro" id="IPR057166">
    <property type="entry name" value="DUF7844"/>
</dbReference>
<evidence type="ECO:0000256" key="1">
    <source>
        <dbReference type="SAM" id="SignalP"/>
    </source>
</evidence>
<evidence type="ECO:0000259" key="3">
    <source>
        <dbReference type="Pfam" id="PF25226"/>
    </source>
</evidence>
<gene>
    <name evidence="4" type="ORF">ABB22_14550</name>
</gene>
<dbReference type="InterPro" id="IPR025178">
    <property type="entry name" value="Lnb_N"/>
</dbReference>
<evidence type="ECO:0008006" key="6">
    <source>
        <dbReference type="Google" id="ProtNLM"/>
    </source>
</evidence>
<evidence type="ECO:0000259" key="2">
    <source>
        <dbReference type="Pfam" id="PF13387"/>
    </source>
</evidence>
<dbReference type="EMBL" id="LDJG01000024">
    <property type="protein sequence ID" value="KRG55373.1"/>
    <property type="molecule type" value="Genomic_DNA"/>
</dbReference>
<evidence type="ECO:0000313" key="5">
    <source>
        <dbReference type="Proteomes" id="UP000050902"/>
    </source>
</evidence>
<feature type="domain" description="DUF7844" evidence="3">
    <location>
        <begin position="31"/>
        <end position="130"/>
    </location>
</feature>
<proteinExistence type="predicted"/>
<keyword evidence="1" id="KW-0732">Signal</keyword>
<feature type="signal peptide" evidence="1">
    <location>
        <begin position="1"/>
        <end position="27"/>
    </location>
</feature>
<comment type="caution">
    <text evidence="4">The sequence shown here is derived from an EMBL/GenBank/DDBJ whole genome shotgun (WGS) entry which is preliminary data.</text>
</comment>
<feature type="chain" id="PRO_5045164060" description="DUF4105 domain-containing protein" evidence="1">
    <location>
        <begin position="28"/>
        <end position="615"/>
    </location>
</feature>
<dbReference type="RefSeq" id="WP_055765219.1">
    <property type="nucleotide sequence ID" value="NZ_LDJG01000024.1"/>
</dbReference>
<keyword evidence="5" id="KW-1185">Reference proteome</keyword>
<protein>
    <recommendedName>
        <fullName evidence="6">DUF4105 domain-containing protein</fullName>
    </recommendedName>
</protein>
<sequence length="615" mass="68152">MSAACRRWRRRCWTLLLCAAIAAPVQAALRIEVAADGLSAQELQASRQLIEQVLVRLPTPVRDGQALALRLRWRDDLPSHVAGRARGSELGLDQRLLAALPGDGADASTPAWRRAQAALIHELAHALDRSVAGGWSHDARFLDLAGWQVRPLLPGRGRNRFLLRSPDRYELHSPAEFFAVNLEHYLLDADNACRRPALHRWFAAALGPLPAAAEATCASALPFVEAGAQDGMAGLLELDPARVYEVDYLLAEGNGQPMSRWGHSMLRLVVCAPGRAPGPACRMDLQYHRVLSFRAFVGDVQLSNWRGLTGSYPSRLFVLPLDRVVEDYTRVELRGLSSVPLRLRREEIAALLEQAARVHWTYDGRYYFVSNNCAVETWKLLHDGVPRLAGRRLSSITPVGLLRRLERGGDAVPVSPGDRAAAVRAGYYFESDAPRYRQLFEVVHAGLQPPVADVERWLELPPGERRRWMDADDERVLAALLVLEQAAWRRGELRVRDLLKRSLLARGGDAAALERVRGLLAQAGLLLAPGMLAGEGYGLPLERERAVLRRDVAGRTQAAGDERRSLDAALRDLLPEAERARLLGVESNLDHLRQRLRLRYVSGTEAAGVDPVPRP</sequence>
<dbReference type="Proteomes" id="UP000050902">
    <property type="component" value="Unassembled WGS sequence"/>
</dbReference>
<dbReference type="Pfam" id="PF13387">
    <property type="entry name" value="Lnb_N"/>
    <property type="match status" value="1"/>
</dbReference>
<dbReference type="Pfam" id="PF25226">
    <property type="entry name" value="DUF7844"/>
    <property type="match status" value="2"/>
</dbReference>
<accession>A0ABR5NH30</accession>